<keyword evidence="2" id="KW-1185">Reference proteome</keyword>
<sequence>MKKSENFINHQSVKTLKEKPDLSTVSQSWNFINVRRSA</sequence>
<accession>A0A8H9CGU3</accession>
<organism evidence="1 2">
    <name type="scientific">Bathymodiolus thermophilus thioautotrophic gill symbiont</name>
    <dbReference type="NCBI Taxonomy" id="2360"/>
    <lineage>
        <taxon>Bacteria</taxon>
        <taxon>Pseudomonadati</taxon>
        <taxon>Pseudomonadota</taxon>
        <taxon>Gammaproteobacteria</taxon>
        <taxon>sulfur-oxidizing symbionts</taxon>
    </lineage>
</organism>
<proteinExistence type="predicted"/>
<name>A0A8H9CGU3_9GAMM</name>
<protein>
    <submittedName>
        <fullName evidence="1">Uncharacterized protein</fullName>
    </submittedName>
</protein>
<evidence type="ECO:0000313" key="1">
    <source>
        <dbReference type="EMBL" id="CAB5496297.1"/>
    </source>
</evidence>
<evidence type="ECO:0000313" key="2">
    <source>
        <dbReference type="Proteomes" id="UP000643672"/>
    </source>
</evidence>
<dbReference type="EMBL" id="CAESAQ020000028">
    <property type="protein sequence ID" value="CAB5496297.1"/>
    <property type="molecule type" value="Genomic_DNA"/>
</dbReference>
<dbReference type="Proteomes" id="UP000643672">
    <property type="component" value="Unassembled WGS sequence"/>
</dbReference>
<reference evidence="1 2" key="1">
    <citation type="submission" date="2020-05" db="EMBL/GenBank/DDBJ databases">
        <authorList>
            <person name="Petersen J."/>
            <person name="Sayavedra L."/>
        </authorList>
    </citation>
    <scope>NUCLEOTIDE SEQUENCE [LARGE SCALE GENOMIC DNA]</scope>
    <source>
        <strain evidence="1">B thermophilus SOXS</strain>
    </source>
</reference>
<gene>
    <name evidence="1" type="ORF">THERMOS_479</name>
</gene>
<dbReference type="AlphaFoldDB" id="A0A8H9CGU3"/>
<comment type="caution">
    <text evidence="1">The sequence shown here is derived from an EMBL/GenBank/DDBJ whole genome shotgun (WGS) entry which is preliminary data.</text>
</comment>